<accession>A0A7J9GNV7</accession>
<evidence type="ECO:0000313" key="2">
    <source>
        <dbReference type="Proteomes" id="UP000593560"/>
    </source>
</evidence>
<organism evidence="1 2">
    <name type="scientific">Gossypium harknessii</name>
    <dbReference type="NCBI Taxonomy" id="34285"/>
    <lineage>
        <taxon>Eukaryota</taxon>
        <taxon>Viridiplantae</taxon>
        <taxon>Streptophyta</taxon>
        <taxon>Embryophyta</taxon>
        <taxon>Tracheophyta</taxon>
        <taxon>Spermatophyta</taxon>
        <taxon>Magnoliopsida</taxon>
        <taxon>eudicotyledons</taxon>
        <taxon>Gunneridae</taxon>
        <taxon>Pentapetalae</taxon>
        <taxon>rosids</taxon>
        <taxon>malvids</taxon>
        <taxon>Malvales</taxon>
        <taxon>Malvaceae</taxon>
        <taxon>Malvoideae</taxon>
        <taxon>Gossypium</taxon>
    </lineage>
</organism>
<name>A0A7J9GNV7_9ROSI</name>
<protein>
    <submittedName>
        <fullName evidence="1">Uncharacterized protein</fullName>
    </submittedName>
</protein>
<gene>
    <name evidence="1" type="ORF">Gohar_009334</name>
</gene>
<dbReference type="EMBL" id="JABFAD010000005">
    <property type="protein sequence ID" value="MBA0798774.1"/>
    <property type="molecule type" value="Genomic_DNA"/>
</dbReference>
<sequence>MRKEMRVKNQFLCVSKKVKEQLRSTFWLEKLKISAF</sequence>
<dbReference type="AlphaFoldDB" id="A0A7J9GNV7"/>
<proteinExistence type="predicted"/>
<comment type="caution">
    <text evidence="1">The sequence shown here is derived from an EMBL/GenBank/DDBJ whole genome shotgun (WGS) entry which is preliminary data.</text>
</comment>
<reference evidence="1 2" key="1">
    <citation type="journal article" date="2019" name="Genome Biol. Evol.">
        <title>Insights into the evolution of the New World diploid cottons (Gossypium, subgenus Houzingenia) based on genome sequencing.</title>
        <authorList>
            <person name="Grover C.E."/>
            <person name="Arick M.A. 2nd"/>
            <person name="Thrash A."/>
            <person name="Conover J.L."/>
            <person name="Sanders W.S."/>
            <person name="Peterson D.G."/>
            <person name="Frelichowski J.E."/>
            <person name="Scheffler J.A."/>
            <person name="Scheffler B.E."/>
            <person name="Wendel J.F."/>
        </authorList>
    </citation>
    <scope>NUCLEOTIDE SEQUENCE [LARGE SCALE GENOMIC DNA]</scope>
    <source>
        <strain evidence="1">0</strain>
        <tissue evidence="1">Leaf</tissue>
    </source>
</reference>
<dbReference type="Proteomes" id="UP000593560">
    <property type="component" value="Unassembled WGS sequence"/>
</dbReference>
<keyword evidence="2" id="KW-1185">Reference proteome</keyword>
<evidence type="ECO:0000313" key="1">
    <source>
        <dbReference type="EMBL" id="MBA0798774.1"/>
    </source>
</evidence>
<dbReference type="OrthoDB" id="10312066at2759"/>